<sequence>SHSKKTATHRNSPSFSKLTTLPAFPAQLRLAAPRAKEAERRRNPLVTDDADRIQLASTACSPSDAKIQPRLTTDHR</sequence>
<name>A0ABD0KLD2_9CAEN</name>
<evidence type="ECO:0000313" key="2">
    <source>
        <dbReference type="EMBL" id="KAK7487790.1"/>
    </source>
</evidence>
<comment type="caution">
    <text evidence="2">The sequence shown here is derived from an EMBL/GenBank/DDBJ whole genome shotgun (WGS) entry which is preliminary data.</text>
</comment>
<evidence type="ECO:0000256" key="1">
    <source>
        <dbReference type="SAM" id="MobiDB-lite"/>
    </source>
</evidence>
<proteinExistence type="predicted"/>
<dbReference type="AlphaFoldDB" id="A0ABD0KLD2"/>
<evidence type="ECO:0000313" key="3">
    <source>
        <dbReference type="Proteomes" id="UP001519460"/>
    </source>
</evidence>
<dbReference type="EMBL" id="JACVVK020000160">
    <property type="protein sequence ID" value="KAK7487790.1"/>
    <property type="molecule type" value="Genomic_DNA"/>
</dbReference>
<feature type="compositionally biased region" description="Polar residues" evidence="1">
    <location>
        <begin position="9"/>
        <end position="19"/>
    </location>
</feature>
<feature type="non-terminal residue" evidence="2">
    <location>
        <position position="76"/>
    </location>
</feature>
<accession>A0ABD0KLD2</accession>
<gene>
    <name evidence="2" type="ORF">BaRGS_00021057</name>
</gene>
<protein>
    <submittedName>
        <fullName evidence="2">Uncharacterized protein</fullName>
    </submittedName>
</protein>
<feature type="non-terminal residue" evidence="2">
    <location>
        <position position="1"/>
    </location>
</feature>
<keyword evidence="3" id="KW-1185">Reference proteome</keyword>
<organism evidence="2 3">
    <name type="scientific">Batillaria attramentaria</name>
    <dbReference type="NCBI Taxonomy" id="370345"/>
    <lineage>
        <taxon>Eukaryota</taxon>
        <taxon>Metazoa</taxon>
        <taxon>Spiralia</taxon>
        <taxon>Lophotrochozoa</taxon>
        <taxon>Mollusca</taxon>
        <taxon>Gastropoda</taxon>
        <taxon>Caenogastropoda</taxon>
        <taxon>Sorbeoconcha</taxon>
        <taxon>Cerithioidea</taxon>
        <taxon>Batillariidae</taxon>
        <taxon>Batillaria</taxon>
    </lineage>
</organism>
<reference evidence="2 3" key="1">
    <citation type="journal article" date="2023" name="Sci. Data">
        <title>Genome assembly of the Korean intertidal mud-creeper Batillaria attramentaria.</title>
        <authorList>
            <person name="Patra A.K."/>
            <person name="Ho P.T."/>
            <person name="Jun S."/>
            <person name="Lee S.J."/>
            <person name="Kim Y."/>
            <person name="Won Y.J."/>
        </authorList>
    </citation>
    <scope>NUCLEOTIDE SEQUENCE [LARGE SCALE GENOMIC DNA]</scope>
    <source>
        <strain evidence="2">Wonlab-2016</strain>
    </source>
</reference>
<dbReference type="Proteomes" id="UP001519460">
    <property type="component" value="Unassembled WGS sequence"/>
</dbReference>
<feature type="region of interest" description="Disordered" evidence="1">
    <location>
        <begin position="1"/>
        <end position="76"/>
    </location>
</feature>